<dbReference type="InterPro" id="IPR025558">
    <property type="entry name" value="DUF4283"/>
</dbReference>
<evidence type="ECO:0000313" key="2">
    <source>
        <dbReference type="EMBL" id="KAK3205034.1"/>
    </source>
</evidence>
<dbReference type="EMBL" id="JANJYJ010000006">
    <property type="protein sequence ID" value="KAK3205034.1"/>
    <property type="molecule type" value="Genomic_DNA"/>
</dbReference>
<feature type="domain" description="DUF4283" evidence="1">
    <location>
        <begin position="36"/>
        <end position="109"/>
    </location>
</feature>
<dbReference type="AlphaFoldDB" id="A0AAE0E3Q0"/>
<name>A0AAE0E3Q0_9ROSI</name>
<gene>
    <name evidence="2" type="ORF">Dsin_019080</name>
</gene>
<dbReference type="InterPro" id="IPR040256">
    <property type="entry name" value="At4g02000-like"/>
</dbReference>
<sequence length="166" mass="18696">MGTDDIAYLCNALSLGEKVGPAQVLDGVLKDKGRQMLELCLVGKIMTTKLVNKSVFIDVFTKVWRVEGGVEIEPVEGNIIIFHFRNLEAKSRILMGGLWHFDRAIIILEEPTGEGEIMELKFNRTKFWIQIHNVHLICMSEEAGFFLGKMISKVREVDLESGKGES</sequence>
<dbReference type="Pfam" id="PF14111">
    <property type="entry name" value="DUF4283"/>
    <property type="match status" value="1"/>
</dbReference>
<evidence type="ECO:0000259" key="1">
    <source>
        <dbReference type="Pfam" id="PF14111"/>
    </source>
</evidence>
<protein>
    <recommendedName>
        <fullName evidence="1">DUF4283 domain-containing protein</fullName>
    </recommendedName>
</protein>
<organism evidence="2 3">
    <name type="scientific">Dipteronia sinensis</name>
    <dbReference type="NCBI Taxonomy" id="43782"/>
    <lineage>
        <taxon>Eukaryota</taxon>
        <taxon>Viridiplantae</taxon>
        <taxon>Streptophyta</taxon>
        <taxon>Embryophyta</taxon>
        <taxon>Tracheophyta</taxon>
        <taxon>Spermatophyta</taxon>
        <taxon>Magnoliopsida</taxon>
        <taxon>eudicotyledons</taxon>
        <taxon>Gunneridae</taxon>
        <taxon>Pentapetalae</taxon>
        <taxon>rosids</taxon>
        <taxon>malvids</taxon>
        <taxon>Sapindales</taxon>
        <taxon>Sapindaceae</taxon>
        <taxon>Hippocastanoideae</taxon>
        <taxon>Acereae</taxon>
        <taxon>Dipteronia</taxon>
    </lineage>
</organism>
<accession>A0AAE0E3Q0</accession>
<dbReference type="Proteomes" id="UP001281410">
    <property type="component" value="Unassembled WGS sequence"/>
</dbReference>
<dbReference type="PANTHER" id="PTHR31286">
    <property type="entry name" value="GLYCINE-RICH CELL WALL STRUCTURAL PROTEIN 1.8-LIKE"/>
    <property type="match status" value="1"/>
</dbReference>
<reference evidence="2" key="1">
    <citation type="journal article" date="2023" name="Plant J.">
        <title>Genome sequences and population genomics provide insights into the demographic history, inbreeding, and mutation load of two 'living fossil' tree species of Dipteronia.</title>
        <authorList>
            <person name="Feng Y."/>
            <person name="Comes H.P."/>
            <person name="Chen J."/>
            <person name="Zhu S."/>
            <person name="Lu R."/>
            <person name="Zhang X."/>
            <person name="Li P."/>
            <person name="Qiu J."/>
            <person name="Olsen K.M."/>
            <person name="Qiu Y."/>
        </authorList>
    </citation>
    <scope>NUCLEOTIDE SEQUENCE</scope>
    <source>
        <strain evidence="2">NBL</strain>
    </source>
</reference>
<proteinExistence type="predicted"/>
<keyword evidence="3" id="KW-1185">Reference proteome</keyword>
<evidence type="ECO:0000313" key="3">
    <source>
        <dbReference type="Proteomes" id="UP001281410"/>
    </source>
</evidence>
<dbReference type="PANTHER" id="PTHR31286:SF167">
    <property type="entry name" value="OS09G0268800 PROTEIN"/>
    <property type="match status" value="1"/>
</dbReference>
<comment type="caution">
    <text evidence="2">The sequence shown here is derived from an EMBL/GenBank/DDBJ whole genome shotgun (WGS) entry which is preliminary data.</text>
</comment>